<reference evidence="8" key="1">
    <citation type="submission" date="2020-09" db="EMBL/GenBank/DDBJ databases">
        <title>Bacillus faecalis sp. nov., a moderately halophilic bacterium isolated from cow faeces.</title>
        <authorList>
            <person name="Jiang L."/>
            <person name="Lee J."/>
        </authorList>
    </citation>
    <scope>NUCLEOTIDE SEQUENCE</scope>
    <source>
        <strain evidence="8">AGMB 02131</strain>
    </source>
</reference>
<dbReference type="Gene3D" id="3.40.50.170">
    <property type="entry name" value="Formyl transferase, N-terminal domain"/>
    <property type="match status" value="1"/>
</dbReference>
<dbReference type="RefSeq" id="WP_190998398.1">
    <property type="nucleotide sequence ID" value="NZ_JACXSI010000023.1"/>
</dbReference>
<feature type="domain" description="Formyl transferase N-terminal" evidence="7">
    <location>
        <begin position="2"/>
        <end position="182"/>
    </location>
</feature>
<name>A0A927CXC5_9BACI</name>
<comment type="catalytic activity">
    <reaction evidence="5 6">
        <text>N(1)-(5-phospho-beta-D-ribosyl)glycinamide + (6R)-10-formyltetrahydrofolate = N(2)-formyl-N(1)-(5-phospho-beta-D-ribosyl)glycinamide + (6S)-5,6,7,8-tetrahydrofolate + H(+)</text>
        <dbReference type="Rhea" id="RHEA:15053"/>
        <dbReference type="ChEBI" id="CHEBI:15378"/>
        <dbReference type="ChEBI" id="CHEBI:57453"/>
        <dbReference type="ChEBI" id="CHEBI:143788"/>
        <dbReference type="ChEBI" id="CHEBI:147286"/>
        <dbReference type="ChEBI" id="CHEBI:195366"/>
        <dbReference type="EC" id="2.1.2.2"/>
    </reaction>
</comment>
<evidence type="ECO:0000313" key="9">
    <source>
        <dbReference type="Proteomes" id="UP000602076"/>
    </source>
</evidence>
<keyword evidence="3 6" id="KW-0658">Purine biosynthesis</keyword>
<dbReference type="Pfam" id="PF00551">
    <property type="entry name" value="Formyl_trans_N"/>
    <property type="match status" value="1"/>
</dbReference>
<dbReference type="PANTHER" id="PTHR43369">
    <property type="entry name" value="PHOSPHORIBOSYLGLYCINAMIDE FORMYLTRANSFERASE"/>
    <property type="match status" value="1"/>
</dbReference>
<accession>A0A927CXC5</accession>
<dbReference type="EC" id="2.1.2.2" evidence="6"/>
<organism evidence="8 9">
    <name type="scientific">Peribacillus faecalis</name>
    <dbReference type="NCBI Taxonomy" id="2772559"/>
    <lineage>
        <taxon>Bacteria</taxon>
        <taxon>Bacillati</taxon>
        <taxon>Bacillota</taxon>
        <taxon>Bacilli</taxon>
        <taxon>Bacillales</taxon>
        <taxon>Bacillaceae</taxon>
        <taxon>Peribacillus</taxon>
    </lineage>
</organism>
<sequence>MKKIAIFASGSGSNFQSISDSIKDGSLQAEIVLLVCDQPSAYVIERAKKENIPTFVFSAKAYDSKVAFEKEILNQLQQREAEFIILAGYMRLIGETLLAAYSHKIVNIHPSLLPAFPGKDAIGQAFNAGVKMTGVTVHYVDEGMDTGPIIDQRAVEVKEDDTRESLQKRIQETEHILYPDVLKRIFS</sequence>
<evidence type="ECO:0000256" key="5">
    <source>
        <dbReference type="ARBA" id="ARBA00047664"/>
    </source>
</evidence>
<dbReference type="PANTHER" id="PTHR43369:SF2">
    <property type="entry name" value="PHOSPHORIBOSYLGLYCINAMIDE FORMYLTRANSFERASE"/>
    <property type="match status" value="1"/>
</dbReference>
<evidence type="ECO:0000256" key="6">
    <source>
        <dbReference type="HAMAP-Rule" id="MF_01930"/>
    </source>
</evidence>
<dbReference type="AlphaFoldDB" id="A0A927CXC5"/>
<dbReference type="HAMAP" id="MF_01930">
    <property type="entry name" value="PurN"/>
    <property type="match status" value="1"/>
</dbReference>
<dbReference type="FunFam" id="3.40.50.170:FF:000007">
    <property type="entry name" value="Phosphoribosylglycinamide formyltransferase"/>
    <property type="match status" value="1"/>
</dbReference>
<dbReference type="NCBIfam" id="TIGR00639">
    <property type="entry name" value="PurN"/>
    <property type="match status" value="1"/>
</dbReference>
<evidence type="ECO:0000313" key="8">
    <source>
        <dbReference type="EMBL" id="MBD3108874.1"/>
    </source>
</evidence>
<dbReference type="PROSITE" id="PS00373">
    <property type="entry name" value="GART"/>
    <property type="match status" value="1"/>
</dbReference>
<dbReference type="InterPro" id="IPR004607">
    <property type="entry name" value="GART"/>
</dbReference>
<evidence type="ECO:0000256" key="1">
    <source>
        <dbReference type="ARBA" id="ARBA00005054"/>
    </source>
</evidence>
<protein>
    <recommendedName>
        <fullName evidence="6">Phosphoribosylglycinamide formyltransferase</fullName>
        <ecNumber evidence="6">2.1.2.2</ecNumber>
    </recommendedName>
    <alternativeName>
        <fullName evidence="6">5'-phosphoribosylglycinamide transformylase</fullName>
    </alternativeName>
    <alternativeName>
        <fullName evidence="6">GAR transformylase</fullName>
        <shortName evidence="6">GART</shortName>
    </alternativeName>
</protein>
<gene>
    <name evidence="6 8" type="primary">purN</name>
    <name evidence="8" type="ORF">IEO70_10910</name>
</gene>
<keyword evidence="2 6" id="KW-0808">Transferase</keyword>
<dbReference type="SUPFAM" id="SSF53328">
    <property type="entry name" value="Formyltransferase"/>
    <property type="match status" value="1"/>
</dbReference>
<comment type="function">
    <text evidence="6">Catalyzes the transfer of a formyl group from 10-formyltetrahydrofolate to 5-phospho-ribosyl-glycinamide (GAR), producing 5-phospho-ribosyl-N-formylglycinamide (FGAR) and tetrahydrofolate.</text>
</comment>
<dbReference type="InterPro" id="IPR001555">
    <property type="entry name" value="GART_AS"/>
</dbReference>
<evidence type="ECO:0000256" key="3">
    <source>
        <dbReference type="ARBA" id="ARBA00022755"/>
    </source>
</evidence>
<dbReference type="CDD" id="cd08645">
    <property type="entry name" value="FMT_core_GART"/>
    <property type="match status" value="1"/>
</dbReference>
<feature type="active site" description="Proton donor" evidence="6">
    <location>
        <position position="109"/>
    </location>
</feature>
<feature type="site" description="Raises pKa of active site His" evidence="6">
    <location>
        <position position="145"/>
    </location>
</feature>
<comment type="similarity">
    <text evidence="4 6">Belongs to the GART family.</text>
</comment>
<feature type="binding site" evidence="6">
    <location>
        <begin position="12"/>
        <end position="14"/>
    </location>
    <ligand>
        <name>N(1)-(5-phospho-beta-D-ribosyl)glycinamide</name>
        <dbReference type="ChEBI" id="CHEBI:143788"/>
    </ligand>
</feature>
<comment type="caution">
    <text evidence="8">The sequence shown here is derived from an EMBL/GenBank/DDBJ whole genome shotgun (WGS) entry which is preliminary data.</text>
</comment>
<keyword evidence="9" id="KW-1185">Reference proteome</keyword>
<comment type="pathway">
    <text evidence="1 6">Purine metabolism; IMP biosynthesis via de novo pathway; N(2)-formyl-N(1)-(5-phospho-D-ribosyl)glycinamide from N(1)-(5-phospho-D-ribosyl)glycinamide (10-formyl THF route): step 1/1.</text>
</comment>
<evidence type="ECO:0000259" key="7">
    <source>
        <dbReference type="Pfam" id="PF00551"/>
    </source>
</evidence>
<feature type="binding site" evidence="6">
    <location>
        <position position="107"/>
    </location>
    <ligand>
        <name>(6R)-10-formyltetrahydrofolate</name>
        <dbReference type="ChEBI" id="CHEBI:195366"/>
    </ligand>
</feature>
<evidence type="ECO:0000256" key="4">
    <source>
        <dbReference type="ARBA" id="ARBA00038440"/>
    </source>
</evidence>
<dbReference type="GO" id="GO:0004644">
    <property type="term" value="F:phosphoribosylglycinamide formyltransferase activity"/>
    <property type="evidence" value="ECO:0007669"/>
    <property type="project" value="UniProtKB-UniRule"/>
</dbReference>
<dbReference type="InterPro" id="IPR002376">
    <property type="entry name" value="Formyl_transf_N"/>
</dbReference>
<dbReference type="GO" id="GO:0005829">
    <property type="term" value="C:cytosol"/>
    <property type="evidence" value="ECO:0007669"/>
    <property type="project" value="TreeGrafter"/>
</dbReference>
<dbReference type="EMBL" id="JACXSI010000023">
    <property type="protein sequence ID" value="MBD3108874.1"/>
    <property type="molecule type" value="Genomic_DNA"/>
</dbReference>
<dbReference type="GO" id="GO:0006189">
    <property type="term" value="P:'de novo' IMP biosynthetic process"/>
    <property type="evidence" value="ECO:0007669"/>
    <property type="project" value="UniProtKB-UniRule"/>
</dbReference>
<feature type="binding site" evidence="6">
    <location>
        <begin position="90"/>
        <end position="93"/>
    </location>
    <ligand>
        <name>(6R)-10-formyltetrahydrofolate</name>
        <dbReference type="ChEBI" id="CHEBI:195366"/>
    </ligand>
</feature>
<dbReference type="Proteomes" id="UP000602076">
    <property type="component" value="Unassembled WGS sequence"/>
</dbReference>
<proteinExistence type="inferred from homology"/>
<feature type="binding site" evidence="6">
    <location>
        <position position="65"/>
    </location>
    <ligand>
        <name>(6R)-10-formyltetrahydrofolate</name>
        <dbReference type="ChEBI" id="CHEBI:195366"/>
    </ligand>
</feature>
<evidence type="ECO:0000256" key="2">
    <source>
        <dbReference type="ARBA" id="ARBA00022679"/>
    </source>
</evidence>
<dbReference type="InterPro" id="IPR036477">
    <property type="entry name" value="Formyl_transf_N_sf"/>
</dbReference>